<evidence type="ECO:0008006" key="4">
    <source>
        <dbReference type="Google" id="ProtNLM"/>
    </source>
</evidence>
<feature type="chain" id="PRO_5022987789" description="Ommochrome-binding protein-like" evidence="1">
    <location>
        <begin position="25"/>
        <end position="295"/>
    </location>
</feature>
<protein>
    <recommendedName>
        <fullName evidence="4">Ommochrome-binding protein-like</fullName>
    </recommendedName>
</protein>
<gene>
    <name evidence="2" type="ORF">LSINAPIS_LOCUS13169</name>
</gene>
<evidence type="ECO:0000313" key="2">
    <source>
        <dbReference type="EMBL" id="VVD03109.1"/>
    </source>
</evidence>
<evidence type="ECO:0000313" key="3">
    <source>
        <dbReference type="Proteomes" id="UP000324832"/>
    </source>
</evidence>
<keyword evidence="3" id="KW-1185">Reference proteome</keyword>
<feature type="signal peptide" evidence="1">
    <location>
        <begin position="1"/>
        <end position="24"/>
    </location>
</feature>
<reference evidence="2 3" key="1">
    <citation type="submission" date="2017-07" db="EMBL/GenBank/DDBJ databases">
        <authorList>
            <person name="Talla V."/>
            <person name="Backstrom N."/>
        </authorList>
    </citation>
    <scope>NUCLEOTIDE SEQUENCE [LARGE SCALE GENOMIC DNA]</scope>
</reference>
<sequence>MARNNDKVLLVIVIITIASVISQAVNEPEACTDCYKVEQICHTINYLFDLEAPFRESIVITKLDVLRSTNTLFFTFEPNVTDREYKKVGFINIDDPRNTSIISGGHQTLNFGTFALDQDNSLVYLGGSDGIYVLDTKSNRVAPYSSRGDTVLSLFYKGHVYFVRFGEQKIIKKKGDNFDVIIEHIPVRNFVINKDYEIVFTSTYGLYVARRDETYWLSKNAYFRGLVIDLDDNVYAWWIDGIYKVTIEKQLAKSRVEIVAKIEGLNALTFDNDNNFLFASGKSVYRLINANTTNC</sequence>
<dbReference type="AlphaFoldDB" id="A0A5E4QYJ9"/>
<dbReference type="EMBL" id="FZQP02006621">
    <property type="protein sequence ID" value="VVD03109.1"/>
    <property type="molecule type" value="Genomic_DNA"/>
</dbReference>
<accession>A0A5E4QYJ9</accession>
<proteinExistence type="predicted"/>
<evidence type="ECO:0000256" key="1">
    <source>
        <dbReference type="SAM" id="SignalP"/>
    </source>
</evidence>
<keyword evidence="1" id="KW-0732">Signal</keyword>
<organism evidence="2 3">
    <name type="scientific">Leptidea sinapis</name>
    <dbReference type="NCBI Taxonomy" id="189913"/>
    <lineage>
        <taxon>Eukaryota</taxon>
        <taxon>Metazoa</taxon>
        <taxon>Ecdysozoa</taxon>
        <taxon>Arthropoda</taxon>
        <taxon>Hexapoda</taxon>
        <taxon>Insecta</taxon>
        <taxon>Pterygota</taxon>
        <taxon>Neoptera</taxon>
        <taxon>Endopterygota</taxon>
        <taxon>Lepidoptera</taxon>
        <taxon>Glossata</taxon>
        <taxon>Ditrysia</taxon>
        <taxon>Papilionoidea</taxon>
        <taxon>Pieridae</taxon>
        <taxon>Dismorphiinae</taxon>
        <taxon>Leptidea</taxon>
    </lineage>
</organism>
<name>A0A5E4QYJ9_9NEOP</name>
<dbReference type="Proteomes" id="UP000324832">
    <property type="component" value="Unassembled WGS sequence"/>
</dbReference>
<dbReference type="SUPFAM" id="SSF101898">
    <property type="entry name" value="NHL repeat"/>
    <property type="match status" value="1"/>
</dbReference>